<dbReference type="Gene3D" id="1.10.3860.10">
    <property type="entry name" value="Sodium:dicarboxylate symporter"/>
    <property type="match status" value="1"/>
</dbReference>
<evidence type="ECO:0000256" key="9">
    <source>
        <dbReference type="ARBA" id="ARBA00031293"/>
    </source>
</evidence>
<comment type="similarity">
    <text evidence="2">Belongs to the dicarboxylate/amino acid:cation symporter (DAACS) (TC 2.A.23) family.</text>
</comment>
<evidence type="ECO:0000256" key="7">
    <source>
        <dbReference type="ARBA" id="ARBA00022989"/>
    </source>
</evidence>
<feature type="transmembrane region" description="Helical" evidence="10">
    <location>
        <begin position="202"/>
        <end position="220"/>
    </location>
</feature>
<evidence type="ECO:0000256" key="8">
    <source>
        <dbReference type="ARBA" id="ARBA00023136"/>
    </source>
</evidence>
<dbReference type="SUPFAM" id="SSF118215">
    <property type="entry name" value="Proton glutamate symport protein"/>
    <property type="match status" value="1"/>
</dbReference>
<evidence type="ECO:0000256" key="3">
    <source>
        <dbReference type="ARBA" id="ARBA00022031"/>
    </source>
</evidence>
<accession>A0A805YVJ8</accession>
<feature type="transmembrane region" description="Helical" evidence="10">
    <location>
        <begin position="276"/>
        <end position="300"/>
    </location>
</feature>
<feature type="transmembrane region" description="Helical" evidence="10">
    <location>
        <begin position="411"/>
        <end position="433"/>
    </location>
</feature>
<dbReference type="KEGG" id="lga:LGAS_1660"/>
<evidence type="ECO:0000256" key="10">
    <source>
        <dbReference type="SAM" id="Phobius"/>
    </source>
</evidence>
<protein>
    <recommendedName>
        <fullName evidence="3">L-cystine uptake protein TcyP</fullName>
    </recommendedName>
    <alternativeName>
        <fullName evidence="9">Transporter of cystine TcyP</fullName>
    </alternativeName>
</protein>
<feature type="transmembrane region" description="Helical" evidence="10">
    <location>
        <begin position="20"/>
        <end position="38"/>
    </location>
</feature>
<dbReference type="GO" id="GO:0005886">
    <property type="term" value="C:plasma membrane"/>
    <property type="evidence" value="ECO:0007669"/>
    <property type="project" value="TreeGrafter"/>
</dbReference>
<comment type="subcellular location">
    <subcellularLocation>
        <location evidence="1">Membrane</location>
        <topology evidence="1">Multi-pass membrane protein</topology>
    </subcellularLocation>
</comment>
<evidence type="ECO:0000256" key="4">
    <source>
        <dbReference type="ARBA" id="ARBA00022448"/>
    </source>
</evidence>
<reference evidence="11 12" key="1">
    <citation type="journal article" date="2006" name="Proc. Natl. Acad. Sci. U.S.A.">
        <title>Comparative genomics of the lactic acid bacteria.</title>
        <authorList>
            <person name="Makarova K."/>
            <person name="Slesarev A."/>
            <person name="Wolf Y."/>
            <person name="Sorokin A."/>
            <person name="Mirkin B."/>
            <person name="Koonin E."/>
            <person name="Pavlov A."/>
            <person name="Pavlova N."/>
            <person name="Karamychev V."/>
            <person name="Polouchine N."/>
            <person name="Shakhova V."/>
            <person name="Grigoriev I."/>
            <person name="Lou Y."/>
            <person name="Rohksar D."/>
            <person name="Lucas S."/>
            <person name="Huang K."/>
            <person name="Goodstein D.M."/>
            <person name="Hawkins T."/>
            <person name="Plengvidhya V."/>
            <person name="Welker D."/>
            <person name="Hughes J."/>
            <person name="Goh Y."/>
            <person name="Benson A."/>
            <person name="Baldwin K."/>
            <person name="Lee J.H."/>
            <person name="Diaz-Muniz I."/>
            <person name="Dosti B."/>
            <person name="Smeianov V."/>
            <person name="Wechter W."/>
            <person name="Barabote R."/>
            <person name="Lorca G."/>
            <person name="Altermann E."/>
            <person name="Barrangou R."/>
            <person name="Ganesan B."/>
            <person name="Xie Y."/>
            <person name="Rawsthorne H."/>
            <person name="Tamir D."/>
            <person name="Parker C."/>
            <person name="Breidt F."/>
            <person name="Broadbent J."/>
            <person name="Hutkins R."/>
            <person name="O'Sullivan D."/>
            <person name="Steele J."/>
            <person name="Unlu G."/>
            <person name="Saier M."/>
            <person name="Klaenhammer T."/>
            <person name="Richardson P."/>
            <person name="Kozyavkin S."/>
            <person name="Weimer B."/>
            <person name="Mills D."/>
        </authorList>
    </citation>
    <scope>NUCLEOTIDE SEQUENCE [LARGE SCALE GENOMIC DNA]</scope>
    <source>
        <strain evidence="12">ATCC 33323 / DSM 20243 / BCRC 14619 / CIP 102991 / JCM 1131 / KCTC 3163 / NCIMB 11718 / NCTC 13722 / AM63</strain>
    </source>
</reference>
<proteinExistence type="inferred from homology"/>
<dbReference type="GO" id="GO:0015293">
    <property type="term" value="F:symporter activity"/>
    <property type="evidence" value="ECO:0007669"/>
    <property type="project" value="InterPro"/>
</dbReference>
<dbReference type="PRINTS" id="PR00173">
    <property type="entry name" value="EDTRNSPORT"/>
</dbReference>
<evidence type="ECO:0000256" key="1">
    <source>
        <dbReference type="ARBA" id="ARBA00004141"/>
    </source>
</evidence>
<keyword evidence="8 10" id="KW-0472">Membrane</keyword>
<feature type="transmembrane region" description="Helical" evidence="10">
    <location>
        <begin position="120"/>
        <end position="146"/>
    </location>
</feature>
<dbReference type="PANTHER" id="PTHR42865">
    <property type="entry name" value="PROTON/GLUTAMATE-ASPARTATE SYMPORTER"/>
    <property type="match status" value="1"/>
</dbReference>
<gene>
    <name evidence="11" type="ordered locus">LGAS_1660</name>
</gene>
<keyword evidence="6" id="KW-0029">Amino-acid transport</keyword>
<dbReference type="InterPro" id="IPR001991">
    <property type="entry name" value="Na-dicarboxylate_symporter"/>
</dbReference>
<keyword evidence="7 10" id="KW-1133">Transmembrane helix</keyword>
<dbReference type="AlphaFoldDB" id="A0A805YVJ8"/>
<dbReference type="Pfam" id="PF00375">
    <property type="entry name" value="SDF"/>
    <property type="match status" value="1"/>
</dbReference>
<feature type="transmembrane region" description="Helical" evidence="10">
    <location>
        <begin position="45"/>
        <end position="67"/>
    </location>
</feature>
<keyword evidence="5 10" id="KW-0812">Transmembrane</keyword>
<dbReference type="InterPro" id="IPR036458">
    <property type="entry name" value="Na:dicarbo_symporter_sf"/>
</dbReference>
<evidence type="ECO:0000256" key="5">
    <source>
        <dbReference type="ARBA" id="ARBA00022692"/>
    </source>
</evidence>
<feature type="transmembrane region" description="Helical" evidence="10">
    <location>
        <begin position="87"/>
        <end position="108"/>
    </location>
</feature>
<dbReference type="EMBL" id="CP000413">
    <property type="protein sequence ID" value="ABJ60952.1"/>
    <property type="molecule type" value="Genomic_DNA"/>
</dbReference>
<organism evidence="11 12">
    <name type="scientific">Lactobacillus gasseri (strain ATCC 33323 / DSM 20243 / BCRC 14619 / CIP 102991 / JCM 1131 / KCTC 3163 / NCIMB 11718 / NCTC 13722 / AM63)</name>
    <dbReference type="NCBI Taxonomy" id="324831"/>
    <lineage>
        <taxon>Bacteria</taxon>
        <taxon>Bacillati</taxon>
        <taxon>Bacillota</taxon>
        <taxon>Bacilli</taxon>
        <taxon>Lactobacillales</taxon>
        <taxon>Lactobacillaceae</taxon>
        <taxon>Lactobacillus</taxon>
    </lineage>
</organism>
<sequence>MALGQWLFFVCLESGLNKVQTTLIVLLAVAILAGMAYLHRKNWGFTKLVFLSLVVGIVFGVSIQLMFGAKSDIVKNSIDWISIVGDGYVSLLQMLVIPLIFVSLVGAFTQLKMTTKIRKIATSVLVILLGTTAVASFLGFSSVAIFNLGGAGFAKGMTASSTALSAIKDHQEQLKGLTLPQQITSFFPQNIFADFAGMRSTSTIAVVIFSIFVGIAFLQIKKEKSEVAVTFARGIQALRAIIMRIVKIVLELTPYGIFALIARTTATNSFATMSKLLIFIVAAYVAIIVMFIVHAVLLLINGINPITYFKKAWPVLVFAFTSRTSGGSLPLNVRTQRESMGVSDTIADFSASFGLTIGQNGCAGIYPSMVAAITAPLVGVNIFSWQFVLTLVVIDVISSFGVAGVGGGATFTTLMVLGALNLPVTVLGVLIAIDPIVDMARTALNVNDSMVAGVITAKRTGELDWNIFNNQKDDVNTEIE</sequence>
<evidence type="ECO:0000313" key="12">
    <source>
        <dbReference type="Proteomes" id="UP000000664"/>
    </source>
</evidence>
<evidence type="ECO:0000256" key="2">
    <source>
        <dbReference type="ARBA" id="ARBA00006148"/>
    </source>
</evidence>
<dbReference type="Proteomes" id="UP000000664">
    <property type="component" value="Chromosome"/>
</dbReference>
<keyword evidence="4" id="KW-0813">Transport</keyword>
<evidence type="ECO:0000256" key="6">
    <source>
        <dbReference type="ARBA" id="ARBA00022970"/>
    </source>
</evidence>
<dbReference type="GO" id="GO:0015184">
    <property type="term" value="F:L-cystine transmembrane transporter activity"/>
    <property type="evidence" value="ECO:0007669"/>
    <property type="project" value="TreeGrafter"/>
</dbReference>
<dbReference type="PANTHER" id="PTHR42865:SF5">
    <property type="entry name" value="L-CYSTINE TRANSPORTER TCYP"/>
    <property type="match status" value="1"/>
</dbReference>
<feature type="transmembrane region" description="Helical" evidence="10">
    <location>
        <begin position="241"/>
        <end position="264"/>
    </location>
</feature>
<evidence type="ECO:0000313" key="11">
    <source>
        <dbReference type="EMBL" id="ABJ60952.1"/>
    </source>
</evidence>
<name>A0A805YVJ8_LACGA</name>